<dbReference type="PRINTS" id="PR00420">
    <property type="entry name" value="RNGMNOXGNASE"/>
</dbReference>
<evidence type="ECO:0000259" key="3">
    <source>
        <dbReference type="Pfam" id="PF01494"/>
    </source>
</evidence>
<name>A0A4R0KXZ2_9ACTN</name>
<dbReference type="AlphaFoldDB" id="A0A4R0KXZ2"/>
<dbReference type="Pfam" id="PF01494">
    <property type="entry name" value="FAD_binding_3"/>
    <property type="match status" value="1"/>
</dbReference>
<comment type="caution">
    <text evidence="4">The sequence shown here is derived from an EMBL/GenBank/DDBJ whole genome shotgun (WGS) entry which is preliminary data.</text>
</comment>
<keyword evidence="5" id="KW-1185">Reference proteome</keyword>
<dbReference type="Proteomes" id="UP000291144">
    <property type="component" value="Unassembled WGS sequence"/>
</dbReference>
<dbReference type="PANTHER" id="PTHR13789">
    <property type="entry name" value="MONOOXYGENASE"/>
    <property type="match status" value="1"/>
</dbReference>
<dbReference type="Gene3D" id="3.50.50.60">
    <property type="entry name" value="FAD/NAD(P)-binding domain"/>
    <property type="match status" value="1"/>
</dbReference>
<dbReference type="InterPro" id="IPR050493">
    <property type="entry name" value="FAD-dep_Monooxygenase_BioMet"/>
</dbReference>
<evidence type="ECO:0000256" key="2">
    <source>
        <dbReference type="ARBA" id="ARBA00023033"/>
    </source>
</evidence>
<organism evidence="4 5">
    <name type="scientific">Kribbella pittospori</name>
    <dbReference type="NCBI Taxonomy" id="722689"/>
    <lineage>
        <taxon>Bacteria</taxon>
        <taxon>Bacillati</taxon>
        <taxon>Actinomycetota</taxon>
        <taxon>Actinomycetes</taxon>
        <taxon>Propionibacteriales</taxon>
        <taxon>Kribbellaceae</taxon>
        <taxon>Kribbella</taxon>
    </lineage>
</organism>
<dbReference type="InterPro" id="IPR002938">
    <property type="entry name" value="FAD-bd"/>
</dbReference>
<evidence type="ECO:0000313" key="4">
    <source>
        <dbReference type="EMBL" id="TCC64624.1"/>
    </source>
</evidence>
<accession>A0A4R0KXZ2</accession>
<feature type="domain" description="FAD-binding" evidence="3">
    <location>
        <begin position="73"/>
        <end position="140"/>
    </location>
</feature>
<reference evidence="4 5" key="1">
    <citation type="submission" date="2019-02" db="EMBL/GenBank/DDBJ databases">
        <title>Kribbella capetownensis sp. nov. and Kribbella speibonae sp. nov., isolated from soil.</title>
        <authorList>
            <person name="Curtis S.M."/>
            <person name="Norton I."/>
            <person name="Everest G.J."/>
            <person name="Meyers P.R."/>
        </authorList>
    </citation>
    <scope>NUCLEOTIDE SEQUENCE [LARGE SCALE GENOMIC DNA]</scope>
    <source>
        <strain evidence="4 5">NRRL B-24813</strain>
    </source>
</reference>
<sequence>MLWGPQAEFGSLRISADQVYWYGYVRLPAGHGFPDEIRAVREYFGAWAPDVRALTAATSDVIRHDVWELEPLPRYTAGRVVLIGDAAHPMLPTLGQGANSALEDGVSVGALIRGDGEVAVGLQDYRAQRYRRTQQLVTRSAQMARVGAHLGRGQWLRNAMLRLTPAGLAARSGTRHLDWTPPVI</sequence>
<keyword evidence="1" id="KW-0560">Oxidoreductase</keyword>
<dbReference type="EMBL" id="SJKB01000002">
    <property type="protein sequence ID" value="TCC64624.1"/>
    <property type="molecule type" value="Genomic_DNA"/>
</dbReference>
<dbReference type="GO" id="GO:0004497">
    <property type="term" value="F:monooxygenase activity"/>
    <property type="evidence" value="ECO:0007669"/>
    <property type="project" value="UniProtKB-KW"/>
</dbReference>
<keyword evidence="2" id="KW-0503">Monooxygenase</keyword>
<evidence type="ECO:0000313" key="5">
    <source>
        <dbReference type="Proteomes" id="UP000291144"/>
    </source>
</evidence>
<dbReference type="SUPFAM" id="SSF51905">
    <property type="entry name" value="FAD/NAD(P)-binding domain"/>
    <property type="match status" value="1"/>
</dbReference>
<evidence type="ECO:0000256" key="1">
    <source>
        <dbReference type="ARBA" id="ARBA00023002"/>
    </source>
</evidence>
<protein>
    <recommendedName>
        <fullName evidence="3">FAD-binding domain-containing protein</fullName>
    </recommendedName>
</protein>
<dbReference type="OrthoDB" id="3212532at2"/>
<dbReference type="PANTHER" id="PTHR13789:SF309">
    <property type="entry name" value="PUTATIVE (AFU_ORTHOLOGUE AFUA_6G14510)-RELATED"/>
    <property type="match status" value="1"/>
</dbReference>
<proteinExistence type="predicted"/>
<dbReference type="InterPro" id="IPR036188">
    <property type="entry name" value="FAD/NAD-bd_sf"/>
</dbReference>
<dbReference type="GO" id="GO:0071949">
    <property type="term" value="F:FAD binding"/>
    <property type="evidence" value="ECO:0007669"/>
    <property type="project" value="InterPro"/>
</dbReference>
<gene>
    <name evidence="4" type="ORF">E0H73_09610</name>
</gene>